<evidence type="ECO:0000256" key="3">
    <source>
        <dbReference type="ARBA" id="ARBA00012572"/>
    </source>
</evidence>
<dbReference type="InterPro" id="IPR001240">
    <property type="entry name" value="PRAI_dom"/>
</dbReference>
<dbReference type="InterPro" id="IPR044643">
    <property type="entry name" value="TrpF_fam"/>
</dbReference>
<feature type="domain" description="N-(5'phosphoribosyl) anthranilate isomerase (PRAI)" evidence="10">
    <location>
        <begin position="5"/>
        <end position="207"/>
    </location>
</feature>
<organism evidence="11 12">
    <name type="scientific">Erythrobacter rubeus</name>
    <dbReference type="NCBI Taxonomy" id="2760803"/>
    <lineage>
        <taxon>Bacteria</taxon>
        <taxon>Pseudomonadati</taxon>
        <taxon>Pseudomonadota</taxon>
        <taxon>Alphaproteobacteria</taxon>
        <taxon>Sphingomonadales</taxon>
        <taxon>Erythrobacteraceae</taxon>
        <taxon>Erythrobacter/Porphyrobacter group</taxon>
        <taxon>Erythrobacter</taxon>
    </lineage>
</organism>
<keyword evidence="6 9" id="KW-0822">Tryptophan biosynthesis</keyword>
<dbReference type="NCBIfam" id="NF002295">
    <property type="entry name" value="PRK01222.1-1"/>
    <property type="match status" value="1"/>
</dbReference>
<dbReference type="Proteomes" id="UP000635384">
    <property type="component" value="Unassembled WGS sequence"/>
</dbReference>
<keyword evidence="8 9" id="KW-0413">Isomerase</keyword>
<protein>
    <recommendedName>
        <fullName evidence="4 9">N-(5'-phosphoribosyl)anthranilate isomerase</fullName>
        <shortName evidence="9">PRAI</shortName>
        <ecNumber evidence="3 9">5.3.1.24</ecNumber>
    </recommendedName>
</protein>
<keyword evidence="12" id="KW-1185">Reference proteome</keyword>
<dbReference type="EC" id="5.3.1.24" evidence="3 9"/>
<reference evidence="11 12" key="1">
    <citation type="submission" date="2020-09" db="EMBL/GenBank/DDBJ databases">
        <authorList>
            <person name="Yoon J.-W."/>
        </authorList>
    </citation>
    <scope>NUCLEOTIDE SEQUENCE [LARGE SCALE GENOMIC DNA]</scope>
    <source>
        <strain evidence="11 12">KMU-140</strain>
    </source>
</reference>
<dbReference type="HAMAP" id="MF_00135">
    <property type="entry name" value="PRAI"/>
    <property type="match status" value="1"/>
</dbReference>
<evidence type="ECO:0000256" key="2">
    <source>
        <dbReference type="ARBA" id="ARBA00004664"/>
    </source>
</evidence>
<proteinExistence type="inferred from homology"/>
<name>A0ABR8KM24_9SPHN</name>
<comment type="caution">
    <text evidence="11">The sequence shown here is derived from an EMBL/GenBank/DDBJ whole genome shotgun (WGS) entry which is preliminary data.</text>
</comment>
<dbReference type="EMBL" id="JACXLC010000001">
    <property type="protein sequence ID" value="MBD2841536.1"/>
    <property type="molecule type" value="Genomic_DNA"/>
</dbReference>
<keyword evidence="5 9" id="KW-0028">Amino-acid biosynthesis</keyword>
<dbReference type="RefSeq" id="WP_190787072.1">
    <property type="nucleotide sequence ID" value="NZ_JACXLC010000001.1"/>
</dbReference>
<evidence type="ECO:0000256" key="4">
    <source>
        <dbReference type="ARBA" id="ARBA00022272"/>
    </source>
</evidence>
<dbReference type="InterPro" id="IPR013785">
    <property type="entry name" value="Aldolase_TIM"/>
</dbReference>
<evidence type="ECO:0000313" key="12">
    <source>
        <dbReference type="Proteomes" id="UP000635384"/>
    </source>
</evidence>
<dbReference type="PANTHER" id="PTHR42894:SF1">
    <property type="entry name" value="N-(5'-PHOSPHORIBOSYL)ANTHRANILATE ISOMERASE"/>
    <property type="match status" value="1"/>
</dbReference>
<evidence type="ECO:0000256" key="7">
    <source>
        <dbReference type="ARBA" id="ARBA00023141"/>
    </source>
</evidence>
<evidence type="ECO:0000259" key="10">
    <source>
        <dbReference type="Pfam" id="PF00697"/>
    </source>
</evidence>
<dbReference type="Pfam" id="PF00697">
    <property type="entry name" value="PRAI"/>
    <property type="match status" value="1"/>
</dbReference>
<comment type="similarity">
    <text evidence="9">Belongs to the TrpF family.</text>
</comment>
<comment type="catalytic activity">
    <reaction evidence="1 9">
        <text>N-(5-phospho-beta-D-ribosyl)anthranilate = 1-(2-carboxyphenylamino)-1-deoxy-D-ribulose 5-phosphate</text>
        <dbReference type="Rhea" id="RHEA:21540"/>
        <dbReference type="ChEBI" id="CHEBI:18277"/>
        <dbReference type="ChEBI" id="CHEBI:58613"/>
        <dbReference type="EC" id="5.3.1.24"/>
    </reaction>
</comment>
<evidence type="ECO:0000256" key="6">
    <source>
        <dbReference type="ARBA" id="ARBA00022822"/>
    </source>
</evidence>
<dbReference type="PANTHER" id="PTHR42894">
    <property type="entry name" value="N-(5'-PHOSPHORIBOSYL)ANTHRANILATE ISOMERASE"/>
    <property type="match status" value="1"/>
</dbReference>
<evidence type="ECO:0000313" key="11">
    <source>
        <dbReference type="EMBL" id="MBD2841536.1"/>
    </source>
</evidence>
<evidence type="ECO:0000256" key="9">
    <source>
        <dbReference type="HAMAP-Rule" id="MF_00135"/>
    </source>
</evidence>
<dbReference type="Gene3D" id="3.20.20.70">
    <property type="entry name" value="Aldolase class I"/>
    <property type="match status" value="1"/>
</dbReference>
<gene>
    <name evidence="9" type="primary">trpF</name>
    <name evidence="11" type="ORF">IB285_04595</name>
</gene>
<dbReference type="GO" id="GO:0004640">
    <property type="term" value="F:phosphoribosylanthranilate isomerase activity"/>
    <property type="evidence" value="ECO:0007669"/>
    <property type="project" value="UniProtKB-EC"/>
</dbReference>
<dbReference type="CDD" id="cd00405">
    <property type="entry name" value="PRAI"/>
    <property type="match status" value="1"/>
</dbReference>
<sequence length="214" mass="23269">MAVQIKICGIREPRALEAVIAAGANFAGFIFHASSPRNLTLEEAADLTIQANGRIKRVALIVDPTNEFLDELFASARFEAIQLQGSESPERLIEIRERYGVRAWKAISVAKREDVLRANDYVGVADFILFDAKTPPGALPGGMGLRFDWRLLDGLDLAWPWGLAGGLDPENVDEAIKRTRAPLVDVCSGTESAPGVKDMDKIAAFCKAALQTFA</sequence>
<evidence type="ECO:0000256" key="8">
    <source>
        <dbReference type="ARBA" id="ARBA00023235"/>
    </source>
</evidence>
<comment type="pathway">
    <text evidence="2 9">Amino-acid biosynthesis; L-tryptophan biosynthesis; L-tryptophan from chorismate: step 3/5.</text>
</comment>
<keyword evidence="7 9" id="KW-0057">Aromatic amino acid biosynthesis</keyword>
<dbReference type="SUPFAM" id="SSF51366">
    <property type="entry name" value="Ribulose-phoshate binding barrel"/>
    <property type="match status" value="1"/>
</dbReference>
<evidence type="ECO:0000256" key="1">
    <source>
        <dbReference type="ARBA" id="ARBA00001164"/>
    </source>
</evidence>
<dbReference type="InterPro" id="IPR011060">
    <property type="entry name" value="RibuloseP-bd_barrel"/>
</dbReference>
<evidence type="ECO:0000256" key="5">
    <source>
        <dbReference type="ARBA" id="ARBA00022605"/>
    </source>
</evidence>
<accession>A0ABR8KM24</accession>